<sequence>MPAAAYGVASLPVASAVPGAERPPIDTQPLLHGALHVELGRHRHAASSPCILPTSGAPWLESGGLPQSSLRSHSGQIDNMVVATASSGRAARVCSCVVLSRLAADSR</sequence>
<dbReference type="ExpressionAtlas" id="A0A194YH24">
    <property type="expression patterns" value="baseline and differential"/>
</dbReference>
<reference evidence="1 2" key="1">
    <citation type="journal article" date="2009" name="Nature">
        <title>The Sorghum bicolor genome and the diversification of grasses.</title>
        <authorList>
            <person name="Paterson A.H."/>
            <person name="Bowers J.E."/>
            <person name="Bruggmann R."/>
            <person name="Dubchak I."/>
            <person name="Grimwood J."/>
            <person name="Gundlach H."/>
            <person name="Haberer G."/>
            <person name="Hellsten U."/>
            <person name="Mitros T."/>
            <person name="Poliakov A."/>
            <person name="Schmutz J."/>
            <person name="Spannagl M."/>
            <person name="Tang H."/>
            <person name="Wang X."/>
            <person name="Wicker T."/>
            <person name="Bharti A.K."/>
            <person name="Chapman J."/>
            <person name="Feltus F.A."/>
            <person name="Gowik U."/>
            <person name="Grigoriev I.V."/>
            <person name="Lyons E."/>
            <person name="Maher C.A."/>
            <person name="Martis M."/>
            <person name="Narechania A."/>
            <person name="Otillar R.P."/>
            <person name="Penning B.W."/>
            <person name="Salamov A.A."/>
            <person name="Wang Y."/>
            <person name="Zhang L."/>
            <person name="Carpita N.C."/>
            <person name="Freeling M."/>
            <person name="Gingle A.R."/>
            <person name="Hash C.T."/>
            <person name="Keller B."/>
            <person name="Klein P."/>
            <person name="Kresovich S."/>
            <person name="McCann M.C."/>
            <person name="Ming R."/>
            <person name="Peterson D.G."/>
            <person name="Mehboob-ur-Rahman"/>
            <person name="Ware D."/>
            <person name="Westhoff P."/>
            <person name="Mayer K.F."/>
            <person name="Messing J."/>
            <person name="Rokhsar D.S."/>
        </authorList>
    </citation>
    <scope>NUCLEOTIDE SEQUENCE [LARGE SCALE GENOMIC DNA]</scope>
    <source>
        <strain evidence="2">cv. BTx623</strain>
    </source>
</reference>
<dbReference type="AlphaFoldDB" id="A0A194YH24"/>
<dbReference type="Gramene" id="KXG19265">
    <property type="protein sequence ID" value="KXG19265"/>
    <property type="gene ID" value="SORBI_3010G031500"/>
</dbReference>
<gene>
    <name evidence="1" type="ORF">SORBI_3010G031500</name>
</gene>
<keyword evidence="2" id="KW-1185">Reference proteome</keyword>
<evidence type="ECO:0000313" key="1">
    <source>
        <dbReference type="EMBL" id="KXG19265.1"/>
    </source>
</evidence>
<accession>A0A194YH24</accession>
<evidence type="ECO:0000313" key="2">
    <source>
        <dbReference type="Proteomes" id="UP000000768"/>
    </source>
</evidence>
<organism evidence="1 2">
    <name type="scientific">Sorghum bicolor</name>
    <name type="common">Sorghum</name>
    <name type="synonym">Sorghum vulgare</name>
    <dbReference type="NCBI Taxonomy" id="4558"/>
    <lineage>
        <taxon>Eukaryota</taxon>
        <taxon>Viridiplantae</taxon>
        <taxon>Streptophyta</taxon>
        <taxon>Embryophyta</taxon>
        <taxon>Tracheophyta</taxon>
        <taxon>Spermatophyta</taxon>
        <taxon>Magnoliopsida</taxon>
        <taxon>Liliopsida</taxon>
        <taxon>Poales</taxon>
        <taxon>Poaceae</taxon>
        <taxon>PACMAD clade</taxon>
        <taxon>Panicoideae</taxon>
        <taxon>Andropogonodae</taxon>
        <taxon>Andropogoneae</taxon>
        <taxon>Sorghinae</taxon>
        <taxon>Sorghum</taxon>
    </lineage>
</organism>
<dbReference type="InParanoid" id="A0A194YH24"/>
<name>A0A194YH24_SORBI</name>
<proteinExistence type="predicted"/>
<dbReference type="Proteomes" id="UP000000768">
    <property type="component" value="Chromosome 10"/>
</dbReference>
<dbReference type="EMBL" id="CM000769">
    <property type="protein sequence ID" value="KXG19265.1"/>
    <property type="molecule type" value="Genomic_DNA"/>
</dbReference>
<reference evidence="2" key="2">
    <citation type="journal article" date="2018" name="Plant J.">
        <title>The Sorghum bicolor reference genome: improved assembly, gene annotations, a transcriptome atlas, and signatures of genome organization.</title>
        <authorList>
            <person name="McCormick R.F."/>
            <person name="Truong S.K."/>
            <person name="Sreedasyam A."/>
            <person name="Jenkins J."/>
            <person name="Shu S."/>
            <person name="Sims D."/>
            <person name="Kennedy M."/>
            <person name="Amirebrahimi M."/>
            <person name="Weers B.D."/>
            <person name="McKinley B."/>
            <person name="Mattison A."/>
            <person name="Morishige D.T."/>
            <person name="Grimwood J."/>
            <person name="Schmutz J."/>
            <person name="Mullet J.E."/>
        </authorList>
    </citation>
    <scope>NUCLEOTIDE SEQUENCE [LARGE SCALE GENOMIC DNA]</scope>
    <source>
        <strain evidence="2">cv. BTx623</strain>
    </source>
</reference>
<protein>
    <submittedName>
        <fullName evidence="1">Uncharacterized protein</fullName>
    </submittedName>
</protein>